<dbReference type="PRINTS" id="PR00413">
    <property type="entry name" value="HADHALOGNASE"/>
</dbReference>
<dbReference type="InterPro" id="IPR023198">
    <property type="entry name" value="PGP-like_dom2"/>
</dbReference>
<dbReference type="PANTHER" id="PTHR46193">
    <property type="entry name" value="6-PHOSPHOGLUCONATE PHOSPHATASE"/>
    <property type="match status" value="1"/>
</dbReference>
<name>A0A3D0KCP0_9GAMM</name>
<feature type="transmembrane region" description="Helical" evidence="5">
    <location>
        <begin position="20"/>
        <end position="41"/>
    </location>
</feature>
<dbReference type="Gene3D" id="1.10.150.240">
    <property type="entry name" value="Putative phosphatase, domain 2"/>
    <property type="match status" value="1"/>
</dbReference>
<evidence type="ECO:0000256" key="1">
    <source>
        <dbReference type="ARBA" id="ARBA00001946"/>
    </source>
</evidence>
<evidence type="ECO:0000256" key="4">
    <source>
        <dbReference type="ARBA" id="ARBA00022842"/>
    </source>
</evidence>
<dbReference type="Gene3D" id="3.40.50.1000">
    <property type="entry name" value="HAD superfamily/HAD-like"/>
    <property type="match status" value="1"/>
</dbReference>
<dbReference type="InterPro" id="IPR036412">
    <property type="entry name" value="HAD-like_sf"/>
</dbReference>
<dbReference type="InterPro" id="IPR051600">
    <property type="entry name" value="Beta-PGM-like"/>
</dbReference>
<reference evidence="6" key="1">
    <citation type="journal article" date="2018" name="Nat. Biotechnol.">
        <title>A standardized bacterial taxonomy based on genome phylogeny substantially revises the tree of life.</title>
        <authorList>
            <person name="Parks D.H."/>
            <person name="Chuvochina M."/>
            <person name="Waite D.W."/>
            <person name="Rinke C."/>
            <person name="Skarshewski A."/>
            <person name="Chaumeil P.A."/>
            <person name="Hugenholtz P."/>
        </authorList>
    </citation>
    <scope>NUCLEOTIDE SEQUENCE [LARGE SCALE GENOMIC DNA]</scope>
    <source>
        <strain evidence="6">UBA11284</strain>
    </source>
</reference>
<keyword evidence="3" id="KW-0479">Metal-binding</keyword>
<dbReference type="PANTHER" id="PTHR46193:SF21">
    <property type="entry name" value="SLL1138 PROTEIN"/>
    <property type="match status" value="1"/>
</dbReference>
<comment type="similarity">
    <text evidence="2">Belongs to the HAD-like hydrolase superfamily. CbbY/CbbZ/Gph/YieH family.</text>
</comment>
<dbReference type="NCBIfam" id="TIGR01509">
    <property type="entry name" value="HAD-SF-IA-v3"/>
    <property type="match status" value="1"/>
</dbReference>
<evidence type="ECO:0000313" key="6">
    <source>
        <dbReference type="EMBL" id="HCA01322.1"/>
    </source>
</evidence>
<dbReference type="GO" id="GO:0046872">
    <property type="term" value="F:metal ion binding"/>
    <property type="evidence" value="ECO:0007669"/>
    <property type="project" value="UniProtKB-KW"/>
</dbReference>
<evidence type="ECO:0000256" key="2">
    <source>
        <dbReference type="ARBA" id="ARBA00006171"/>
    </source>
</evidence>
<dbReference type="AlphaFoldDB" id="A0A3D0KCP0"/>
<accession>A0A3D0KCP0</accession>
<comment type="caution">
    <text evidence="6">The sequence shown here is derived from an EMBL/GenBank/DDBJ whole genome shotgun (WGS) entry which is preliminary data.</text>
</comment>
<keyword evidence="5" id="KW-0812">Transmembrane</keyword>
<dbReference type="EMBL" id="DOTR01000020">
    <property type="protein sequence ID" value="HCA01322.1"/>
    <property type="molecule type" value="Genomic_DNA"/>
</dbReference>
<protein>
    <submittedName>
        <fullName evidence="6">HAD family phosphatase</fullName>
    </submittedName>
</protein>
<dbReference type="SUPFAM" id="SSF56784">
    <property type="entry name" value="HAD-like"/>
    <property type="match status" value="1"/>
</dbReference>
<proteinExistence type="inferred from homology"/>
<sequence length="265" mass="28961">MWFPTRSTKQLACHIFNLVAHAIVALPWVLNTLFLGGLVALRAILLDHDGTVVSSEQIHFQMWVHILSQYGFELSELQYKNHYAGLPTRANALDMVQRFGINASPDQLIEAKNAATQDYLASQAFPLMPGVREAIVYFHSKGLKLAVVTGASANGVQKTLQANEFEDKFSTIVSSDDVRNSKPAPECYLLALQRLGVAADECLAIEDTQHGLEAAFRAGISCLALPTEMSKQQNFHSATAVLSGMAEAVEYIRHAYGVESNSAPV</sequence>
<gene>
    <name evidence="6" type="ORF">DEO68_03865</name>
</gene>
<dbReference type="InterPro" id="IPR023214">
    <property type="entry name" value="HAD_sf"/>
</dbReference>
<dbReference type="SFLD" id="SFLDG01129">
    <property type="entry name" value="C1.5:_HAD__Beta-PGM__Phosphata"/>
    <property type="match status" value="1"/>
</dbReference>
<dbReference type="InterPro" id="IPR006439">
    <property type="entry name" value="HAD-SF_hydro_IA"/>
</dbReference>
<evidence type="ECO:0000256" key="5">
    <source>
        <dbReference type="SAM" id="Phobius"/>
    </source>
</evidence>
<dbReference type="InterPro" id="IPR041492">
    <property type="entry name" value="HAD_2"/>
</dbReference>
<evidence type="ECO:0000256" key="3">
    <source>
        <dbReference type="ARBA" id="ARBA00022723"/>
    </source>
</evidence>
<keyword evidence="5" id="KW-0472">Membrane</keyword>
<dbReference type="Pfam" id="PF13419">
    <property type="entry name" value="HAD_2"/>
    <property type="match status" value="1"/>
</dbReference>
<keyword evidence="4" id="KW-0460">Magnesium</keyword>
<keyword evidence="5" id="KW-1133">Transmembrane helix</keyword>
<dbReference type="SFLD" id="SFLDS00003">
    <property type="entry name" value="Haloacid_Dehalogenase"/>
    <property type="match status" value="1"/>
</dbReference>
<dbReference type="GO" id="GO:0003824">
    <property type="term" value="F:catalytic activity"/>
    <property type="evidence" value="ECO:0007669"/>
    <property type="project" value="UniProtKB-ARBA"/>
</dbReference>
<organism evidence="6">
    <name type="scientific">Halomonas campaniensis</name>
    <dbReference type="NCBI Taxonomy" id="213554"/>
    <lineage>
        <taxon>Bacteria</taxon>
        <taxon>Pseudomonadati</taxon>
        <taxon>Pseudomonadota</taxon>
        <taxon>Gammaproteobacteria</taxon>
        <taxon>Oceanospirillales</taxon>
        <taxon>Halomonadaceae</taxon>
        <taxon>Halomonas</taxon>
    </lineage>
</organism>
<comment type="cofactor">
    <cofactor evidence="1">
        <name>Mg(2+)</name>
        <dbReference type="ChEBI" id="CHEBI:18420"/>
    </cofactor>
</comment>